<proteinExistence type="predicted"/>
<accession>A0A0N9W253</accession>
<name>A0A0N9W253_9GAMM</name>
<dbReference type="STRING" id="1324350.AOY20_08655"/>
<reference evidence="1 2" key="1">
    <citation type="journal article" date="2015" name="Int. J. Syst. Evol. Microbiol.">
        <title>Acinetobacter equi sp. nov. isolated from horse faeces.</title>
        <authorList>
            <person name="Poppel M.T."/>
            <person name="Skiebe E."/>
            <person name="Laue M."/>
            <person name="Bergmann H."/>
            <person name="Ebersberger I."/>
            <person name="Garn T."/>
            <person name="Fruth A."/>
            <person name="Baumgardt S."/>
            <person name="Busse H.J."/>
            <person name="Wilharm G."/>
        </authorList>
    </citation>
    <scope>NUCLEOTIDE SEQUENCE [LARGE SCALE GENOMIC DNA]</scope>
    <source>
        <strain evidence="1 2">114</strain>
    </source>
</reference>
<dbReference type="RefSeq" id="WP_054581479.1">
    <property type="nucleotide sequence ID" value="NZ_CP012808.1"/>
</dbReference>
<dbReference type="AlphaFoldDB" id="A0A0N9W253"/>
<evidence type="ECO:0000313" key="2">
    <source>
        <dbReference type="Proteomes" id="UP000064939"/>
    </source>
</evidence>
<dbReference type="OrthoDB" id="5736381at2"/>
<dbReference type="InterPro" id="IPR010064">
    <property type="entry name" value="HK97-gp10_tail"/>
</dbReference>
<protein>
    <recommendedName>
        <fullName evidence="3">HK97 gp10 family phage protein</fullName>
    </recommendedName>
</protein>
<dbReference type="KEGG" id="aei:AOY20_08655"/>
<dbReference type="Proteomes" id="UP000064939">
    <property type="component" value="Chromosome"/>
</dbReference>
<organism evidence="1 2">
    <name type="scientific">Acinetobacter equi</name>
    <dbReference type="NCBI Taxonomy" id="1324350"/>
    <lineage>
        <taxon>Bacteria</taxon>
        <taxon>Pseudomonadati</taxon>
        <taxon>Pseudomonadota</taxon>
        <taxon>Gammaproteobacteria</taxon>
        <taxon>Moraxellales</taxon>
        <taxon>Moraxellaceae</taxon>
        <taxon>Acinetobacter</taxon>
    </lineage>
</organism>
<sequence length="160" mass="17548">MATSDLKIDGLDEFNKKIAELTDIKKVRSRANSSARKAMQLVQMVAMIGASRIDDPATREAIQENIVVRAGKTRSINEIRMRVGVLGGAAVNGRSDRAKLSALPGGETVYWRYLEFGTSKMPAVPFMRPALSENIQKVTDEFAKTFMKSIETAIAKGKIS</sequence>
<evidence type="ECO:0008006" key="3">
    <source>
        <dbReference type="Google" id="ProtNLM"/>
    </source>
</evidence>
<keyword evidence="2" id="KW-1185">Reference proteome</keyword>
<dbReference type="Pfam" id="PF04883">
    <property type="entry name" value="HK97-gp10_like"/>
    <property type="match status" value="1"/>
</dbReference>
<gene>
    <name evidence="1" type="ORF">AOY20_08655</name>
</gene>
<dbReference type="EMBL" id="CP012808">
    <property type="protein sequence ID" value="ALH95588.1"/>
    <property type="molecule type" value="Genomic_DNA"/>
</dbReference>
<dbReference type="NCBIfam" id="TIGR01725">
    <property type="entry name" value="phge_HK97_gp10"/>
    <property type="match status" value="1"/>
</dbReference>
<evidence type="ECO:0000313" key="1">
    <source>
        <dbReference type="EMBL" id="ALH95588.1"/>
    </source>
</evidence>